<dbReference type="OrthoDB" id="7464126at2759"/>
<dbReference type="Pfam" id="PF00023">
    <property type="entry name" value="Ank"/>
    <property type="match status" value="1"/>
</dbReference>
<dbReference type="InterPro" id="IPR002110">
    <property type="entry name" value="Ankyrin_rpt"/>
</dbReference>
<reference evidence="6" key="1">
    <citation type="submission" date="2014-10" db="EMBL/GenBank/DDBJ databases">
        <authorList>
            <person name="King R."/>
        </authorList>
    </citation>
    <scope>NUCLEOTIDE SEQUENCE [LARGE SCALE GENOMIC DNA]</scope>
    <source>
        <strain evidence="6">A3/5</strain>
    </source>
</reference>
<feature type="repeat" description="ANK" evidence="2">
    <location>
        <begin position="839"/>
        <end position="871"/>
    </location>
</feature>
<evidence type="ECO:0000259" key="3">
    <source>
        <dbReference type="Pfam" id="PF24809"/>
    </source>
</evidence>
<feature type="repeat" description="ANK" evidence="2">
    <location>
        <begin position="1151"/>
        <end position="1183"/>
    </location>
</feature>
<evidence type="ECO:0008006" key="7">
    <source>
        <dbReference type="Google" id="ProtNLM"/>
    </source>
</evidence>
<dbReference type="Proteomes" id="UP000245910">
    <property type="component" value="Chromosome III"/>
</dbReference>
<evidence type="ECO:0000256" key="2">
    <source>
        <dbReference type="PROSITE-ProRule" id="PRU00023"/>
    </source>
</evidence>
<name>A0A2L2TUX8_9HYPO</name>
<dbReference type="Pfam" id="PF24883">
    <property type="entry name" value="NPHP3_N"/>
    <property type="match status" value="1"/>
</dbReference>
<dbReference type="PANTHER" id="PTHR10039:SF16">
    <property type="entry name" value="GPI INOSITOL-DEACYLASE"/>
    <property type="match status" value="1"/>
</dbReference>
<dbReference type="Pfam" id="PF12796">
    <property type="entry name" value="Ank_2"/>
    <property type="match status" value="2"/>
</dbReference>
<organism evidence="5 6">
    <name type="scientific">Fusarium venenatum</name>
    <dbReference type="NCBI Taxonomy" id="56646"/>
    <lineage>
        <taxon>Eukaryota</taxon>
        <taxon>Fungi</taxon>
        <taxon>Dikarya</taxon>
        <taxon>Ascomycota</taxon>
        <taxon>Pezizomycotina</taxon>
        <taxon>Sordariomycetes</taxon>
        <taxon>Hypocreomycetidae</taxon>
        <taxon>Hypocreales</taxon>
        <taxon>Nectriaceae</taxon>
        <taxon>Fusarium</taxon>
    </lineage>
</organism>
<evidence type="ECO:0000313" key="6">
    <source>
        <dbReference type="Proteomes" id="UP000245910"/>
    </source>
</evidence>
<dbReference type="PROSITE" id="PS50088">
    <property type="entry name" value="ANK_REPEAT"/>
    <property type="match status" value="5"/>
</dbReference>
<feature type="repeat" description="ANK" evidence="2">
    <location>
        <begin position="1402"/>
        <end position="1434"/>
    </location>
</feature>
<dbReference type="PANTHER" id="PTHR10039">
    <property type="entry name" value="AMELOGENIN"/>
    <property type="match status" value="1"/>
</dbReference>
<dbReference type="InterPro" id="IPR056125">
    <property type="entry name" value="DUF7708"/>
</dbReference>
<dbReference type="STRING" id="56646.A0A2L2TUX8"/>
<dbReference type="Gene3D" id="3.40.50.300">
    <property type="entry name" value="P-loop containing nucleotide triphosphate hydrolases"/>
    <property type="match status" value="1"/>
</dbReference>
<dbReference type="Gene3D" id="1.25.40.20">
    <property type="entry name" value="Ankyrin repeat-containing domain"/>
    <property type="match status" value="4"/>
</dbReference>
<proteinExistence type="predicted"/>
<dbReference type="SUPFAM" id="SSF48403">
    <property type="entry name" value="Ankyrin repeat"/>
    <property type="match status" value="2"/>
</dbReference>
<dbReference type="Pfam" id="PF24809">
    <property type="entry name" value="DUF7708"/>
    <property type="match status" value="1"/>
</dbReference>
<dbReference type="EMBL" id="LN649231">
    <property type="protein sequence ID" value="CEI68056.1"/>
    <property type="molecule type" value="Genomic_DNA"/>
</dbReference>
<feature type="repeat" description="ANK" evidence="2">
    <location>
        <begin position="1294"/>
        <end position="1326"/>
    </location>
</feature>
<evidence type="ECO:0000313" key="5">
    <source>
        <dbReference type="EMBL" id="CEI68056.1"/>
    </source>
</evidence>
<protein>
    <recommendedName>
        <fullName evidence="7">NWD NACHT-NTPase N-terminal domain-containing protein</fullName>
    </recommendedName>
</protein>
<dbReference type="InterPro" id="IPR036770">
    <property type="entry name" value="Ankyrin_rpt-contain_sf"/>
</dbReference>
<dbReference type="InterPro" id="IPR027417">
    <property type="entry name" value="P-loop_NTPase"/>
</dbReference>
<evidence type="ECO:0000256" key="1">
    <source>
        <dbReference type="ARBA" id="ARBA00022737"/>
    </source>
</evidence>
<keyword evidence="2" id="KW-0040">ANK repeat</keyword>
<evidence type="ECO:0000259" key="4">
    <source>
        <dbReference type="Pfam" id="PF24883"/>
    </source>
</evidence>
<dbReference type="PROSITE" id="PS50297">
    <property type="entry name" value="ANK_REP_REGION"/>
    <property type="match status" value="3"/>
</dbReference>
<accession>A0A2L2TUX8</accession>
<sequence>MSNGVFIDQSAESLWQEALRELGPEDKAVITNKTTDKTALLEELLGLAESKRDVCLQKRWKYKRGDDEIIIRDQVDKIIAWVQRFKEVGSTAIQYDPDHAALPWAGVVLVLQIACNDSQTFGAMVDGIESISSLIVRCSVIEQLCLSDGNTLPSQNQLRQALVKLYISIMRYLTKARRYFSKRTLSRMVKSAVSTPEIEVQRYLDIIAKKAQAVHSCFMYVQGEQQIASGAKVKQCSEILSKLEEPMIRCSLQIADLYRQLTRDKRLRAMAWLSTINVRKHHNSEATDYLQGSCSWLFQHAELLSWKRSSTSSIVWLHGIPGCGKTKLVYYTISRLLEEAASVQNSAPVLYFYCARNPAEPKRGAPIEILRSLLKQLAFSHADGAIRDVVAELFEEKDKVAEREGCEIEQLTIEECVSTILRILEEQPATIIIDALDEVDPKKRQKLLSALQRIIRNSSSLVKVMVSSRDDSDLRAHLSNLPNIYIRADDNAQDIRRFTHHYVQQALDNGALLNGVISDNLKANLLEHLDRKAMGMFRWVTVQIDNLCDNRRIKIEQDVREELKCLPETLKASYDQKYERIRQLARPSRLMAERTIKWLMCAQSLMTQDELLPALIFAHENHSLGLSPLAILDTCCNMVIVHNDGFVRFAHLSIREYFEDHDDYKLEDCNATVLHRCLEAYINTSLDWRFHTYHPIDLKIKPYAALHWPHHFRSSRKPRKDDALTMLLERFLFDEKGPSQVFKDWVEEILNLEKYTGGVEDQADTIESIMTIVSNPPSSLFLASYCNSTWMLEKMQARCLGNWSLLNRNQESAAYVAIKMNSPDALDWLLESELIDPEHMVKALHLAIEESEIDTVKSLIDSGVDGTAMTEERETGLGLAVIHGQYEIAEEILRRSQGSESWEYAALLSTSLCDALQSEFPSIFTLLWDALVQTDPPIFFRVLLITREGAFEDILEGQKRARKELVGHMIDYARDSQVEAVRRIIELSDLLGKDFNNLSVVDFGALAITSRGIGKSGCVIDGLRPLVLMTLSVSKGCTLEQYNEMTSILLDLGLTYFGPGWEDDFYDDDVSTLQELGVGMPHNAWSLLQLDLWGQLPRLLNQVLKQGMDINAQTSHGGYTALMMIAKRGGSQECLEILVDCGAEMDLVDEEGRTALYWAVAEGYIDIVASLLDKGAQPNISERGGLTPLDVAARECEHEIMSLLRSRGALRPRFSLFEDGFTILFSHQARCSMCLKILLKQPPLQHHDDELLDFIELSPSRESSAYSTPPSEDAEIILPELNDINIINLRSVEDGITPLQIACITGSTFVAQRYLDFGVDVNAVDNQGFSALHYVVSPCRESTIQLLLRNKADPLLQDPNGRTPLHIMIGSTANTYLMRYFGYSMVNLLIEHMSTLDTPDINGDTALHIAIQKDDLNCVELLLAAGADKNAINKAGQSLLDLAKSIDGDVLELLWDVYDIFSNYHTSLFNTDFTEDNVFGEVTTALISESANNDKKDTKCNEDTLDQESERVGRYWDTGVDYFGSHGVKEFSELRGADSIPLRPLASNYVSSQMR</sequence>
<feature type="domain" description="Nephrocystin 3-like N-terminal" evidence="4">
    <location>
        <begin position="292"/>
        <end position="469"/>
    </location>
</feature>
<dbReference type="SUPFAM" id="SSF52540">
    <property type="entry name" value="P-loop containing nucleoside triphosphate hydrolases"/>
    <property type="match status" value="1"/>
</dbReference>
<dbReference type="SMART" id="SM00248">
    <property type="entry name" value="ANK"/>
    <property type="match status" value="10"/>
</dbReference>
<feature type="domain" description="DUF7708" evidence="3">
    <location>
        <begin position="77"/>
        <end position="216"/>
    </location>
</feature>
<feature type="repeat" description="ANK" evidence="2">
    <location>
        <begin position="1117"/>
        <end position="1150"/>
    </location>
</feature>
<dbReference type="InterPro" id="IPR056884">
    <property type="entry name" value="NPHP3-like_N"/>
</dbReference>
<keyword evidence="1" id="KW-0677">Repeat</keyword>
<keyword evidence="6" id="KW-1185">Reference proteome</keyword>